<dbReference type="AlphaFoldDB" id="A0A923HEG5"/>
<keyword evidence="3" id="KW-1185">Reference proteome</keyword>
<dbReference type="RefSeq" id="WP_186557989.1">
    <property type="nucleotide sequence ID" value="NZ_JACNMF010000001.1"/>
</dbReference>
<feature type="signal peptide" evidence="1">
    <location>
        <begin position="1"/>
        <end position="23"/>
    </location>
</feature>
<evidence type="ECO:0000256" key="1">
    <source>
        <dbReference type="SAM" id="SignalP"/>
    </source>
</evidence>
<evidence type="ECO:0000313" key="2">
    <source>
        <dbReference type="EMBL" id="MBC3756977.1"/>
    </source>
</evidence>
<dbReference type="PROSITE" id="PS51257">
    <property type="entry name" value="PROKAR_LIPOPROTEIN"/>
    <property type="match status" value="1"/>
</dbReference>
<comment type="caution">
    <text evidence="2">The sequence shown here is derived from an EMBL/GenBank/DDBJ whole genome shotgun (WGS) entry which is preliminary data.</text>
</comment>
<proteinExistence type="predicted"/>
<evidence type="ECO:0008006" key="4">
    <source>
        <dbReference type="Google" id="ProtNLM"/>
    </source>
</evidence>
<keyword evidence="1" id="KW-0732">Signal</keyword>
<dbReference type="EMBL" id="JACNMF010000001">
    <property type="protein sequence ID" value="MBC3756977.1"/>
    <property type="molecule type" value="Genomic_DNA"/>
</dbReference>
<evidence type="ECO:0000313" key="3">
    <source>
        <dbReference type="Proteomes" id="UP000656244"/>
    </source>
</evidence>
<gene>
    <name evidence="2" type="ORF">H7U19_01080</name>
</gene>
<protein>
    <recommendedName>
        <fullName evidence="4">Lipoprotein</fullName>
    </recommendedName>
</protein>
<dbReference type="Proteomes" id="UP000656244">
    <property type="component" value="Unassembled WGS sequence"/>
</dbReference>
<sequence>MKNSIFIGMVLCLLFSGCSQTEAVRNTFNATECYEQLLRYSNNDDNLSCREQVSELKKLQADCAAFDDENSFQALIDALEASEDCMEGN</sequence>
<feature type="chain" id="PRO_5036789616" description="Lipoprotein" evidence="1">
    <location>
        <begin position="24"/>
        <end position="89"/>
    </location>
</feature>
<reference evidence="2" key="1">
    <citation type="submission" date="2020-08" db="EMBL/GenBank/DDBJ databases">
        <title>Hyunsoonleella sp. strain SJ7 genome sequencing and assembly.</title>
        <authorList>
            <person name="Kim I."/>
        </authorList>
    </citation>
    <scope>NUCLEOTIDE SEQUENCE</scope>
    <source>
        <strain evidence="2">SJ7</strain>
    </source>
</reference>
<organism evidence="2 3">
    <name type="scientific">Hyunsoonleella aquatilis</name>
    <dbReference type="NCBI Taxonomy" id="2762758"/>
    <lineage>
        <taxon>Bacteria</taxon>
        <taxon>Pseudomonadati</taxon>
        <taxon>Bacteroidota</taxon>
        <taxon>Flavobacteriia</taxon>
        <taxon>Flavobacteriales</taxon>
        <taxon>Flavobacteriaceae</taxon>
    </lineage>
</organism>
<accession>A0A923HEG5</accession>
<name>A0A923HEG5_9FLAO</name>